<comment type="caution">
    <text evidence="1">The sequence shown here is derived from an EMBL/GenBank/DDBJ whole genome shotgun (WGS) entry which is preliminary data.</text>
</comment>
<keyword evidence="2" id="KW-1185">Reference proteome</keyword>
<protein>
    <submittedName>
        <fullName evidence="1">Uncharacterized protein</fullName>
    </submittedName>
</protein>
<sequence length="119" mass="13801">METPMPFYKELASAAGSTYVRDVMVEKFKREVTVLKVDELELTKKAHAIRARVAERDLLLEELEKLFPCESWQLSVLEINILQNQDLKEAADILGLVMKKITRANFLMSFIEKLKQLPY</sequence>
<name>A0A2U1PIX2_ARTAN</name>
<dbReference type="EMBL" id="PKPP01001094">
    <property type="protein sequence ID" value="PWA85711.1"/>
    <property type="molecule type" value="Genomic_DNA"/>
</dbReference>
<organism evidence="1 2">
    <name type="scientific">Artemisia annua</name>
    <name type="common">Sweet wormwood</name>
    <dbReference type="NCBI Taxonomy" id="35608"/>
    <lineage>
        <taxon>Eukaryota</taxon>
        <taxon>Viridiplantae</taxon>
        <taxon>Streptophyta</taxon>
        <taxon>Embryophyta</taxon>
        <taxon>Tracheophyta</taxon>
        <taxon>Spermatophyta</taxon>
        <taxon>Magnoliopsida</taxon>
        <taxon>eudicotyledons</taxon>
        <taxon>Gunneridae</taxon>
        <taxon>Pentapetalae</taxon>
        <taxon>asterids</taxon>
        <taxon>campanulids</taxon>
        <taxon>Asterales</taxon>
        <taxon>Asteraceae</taxon>
        <taxon>Asteroideae</taxon>
        <taxon>Anthemideae</taxon>
        <taxon>Artemisiinae</taxon>
        <taxon>Artemisia</taxon>
    </lineage>
</organism>
<dbReference type="AlphaFoldDB" id="A0A2U1PIX2"/>
<proteinExistence type="predicted"/>
<gene>
    <name evidence="1" type="ORF">CTI12_AA147010</name>
</gene>
<evidence type="ECO:0000313" key="1">
    <source>
        <dbReference type="EMBL" id="PWA85711.1"/>
    </source>
</evidence>
<reference evidence="1 2" key="1">
    <citation type="journal article" date="2018" name="Mol. Plant">
        <title>The genome of Artemisia annua provides insight into the evolution of Asteraceae family and artemisinin biosynthesis.</title>
        <authorList>
            <person name="Shen Q."/>
            <person name="Zhang L."/>
            <person name="Liao Z."/>
            <person name="Wang S."/>
            <person name="Yan T."/>
            <person name="Shi P."/>
            <person name="Liu M."/>
            <person name="Fu X."/>
            <person name="Pan Q."/>
            <person name="Wang Y."/>
            <person name="Lv Z."/>
            <person name="Lu X."/>
            <person name="Zhang F."/>
            <person name="Jiang W."/>
            <person name="Ma Y."/>
            <person name="Chen M."/>
            <person name="Hao X."/>
            <person name="Li L."/>
            <person name="Tang Y."/>
            <person name="Lv G."/>
            <person name="Zhou Y."/>
            <person name="Sun X."/>
            <person name="Brodelius P.E."/>
            <person name="Rose J.K.C."/>
            <person name="Tang K."/>
        </authorList>
    </citation>
    <scope>NUCLEOTIDE SEQUENCE [LARGE SCALE GENOMIC DNA]</scope>
    <source>
        <strain evidence="2">cv. Huhao1</strain>
        <tissue evidence="1">Leaf</tissue>
    </source>
</reference>
<evidence type="ECO:0000313" key="2">
    <source>
        <dbReference type="Proteomes" id="UP000245207"/>
    </source>
</evidence>
<dbReference type="Proteomes" id="UP000245207">
    <property type="component" value="Unassembled WGS sequence"/>
</dbReference>
<accession>A0A2U1PIX2</accession>